<accession>A0ABN2S3K8</accession>
<organism evidence="4 5">
    <name type="scientific">Nocardiopsis rhodophaea</name>
    <dbReference type="NCBI Taxonomy" id="280238"/>
    <lineage>
        <taxon>Bacteria</taxon>
        <taxon>Bacillati</taxon>
        <taxon>Actinomycetota</taxon>
        <taxon>Actinomycetes</taxon>
        <taxon>Streptosporangiales</taxon>
        <taxon>Nocardiopsidaceae</taxon>
        <taxon>Nocardiopsis</taxon>
    </lineage>
</organism>
<sequence length="389" mass="41430">MLHRAAPPSIVPHGRTRVADPPTPDVPRRTLLGGALAAAALPLLATGCGRAGPEGKEGSRTVTDLAGDKVTLSGPVRRVVTIPLPAASMVVAVNGGPEVLVGMNAASRTAIEDSYLGEVYPELLDVSTDVAGAEFAPNVESVLALEPDAVIQWGDRGADLVDPLRDTGLPVAQLTYGTQEDLEGAITLYGELLDKQDRAETMVGRMHERLERLRAELPASDDDRPSVLYLRGAEDSLEVGAGASYNHFVIDLAGGRNPAAGLDNERATIDVEQLLEWDPDIILIGNFGPATPKTMYDDPKLAGLSAVRDRRVYKVPLGGYRWDPPSQESPLMWRWVAGLVHETGAPGLRKDVVETYGFLYGGEPSDAQLDTILNVVPNSASRGYDAFGS</sequence>
<dbReference type="Proteomes" id="UP001501585">
    <property type="component" value="Unassembled WGS sequence"/>
</dbReference>
<dbReference type="SUPFAM" id="SSF53807">
    <property type="entry name" value="Helical backbone' metal receptor"/>
    <property type="match status" value="1"/>
</dbReference>
<proteinExistence type="inferred from homology"/>
<comment type="similarity">
    <text evidence="1">Belongs to the bacterial solute-binding protein 8 family.</text>
</comment>
<dbReference type="InterPro" id="IPR050902">
    <property type="entry name" value="ABC_Transporter_SBP"/>
</dbReference>
<dbReference type="PANTHER" id="PTHR30535">
    <property type="entry name" value="VITAMIN B12-BINDING PROTEIN"/>
    <property type="match status" value="1"/>
</dbReference>
<dbReference type="EMBL" id="BAAAPC010000001">
    <property type="protein sequence ID" value="GAA1979414.1"/>
    <property type="molecule type" value="Genomic_DNA"/>
</dbReference>
<dbReference type="Gene3D" id="3.40.50.1980">
    <property type="entry name" value="Nitrogenase molybdenum iron protein domain"/>
    <property type="match status" value="2"/>
</dbReference>
<evidence type="ECO:0000256" key="1">
    <source>
        <dbReference type="ARBA" id="ARBA00008814"/>
    </source>
</evidence>
<evidence type="ECO:0000313" key="4">
    <source>
        <dbReference type="EMBL" id="GAA1979414.1"/>
    </source>
</evidence>
<evidence type="ECO:0000256" key="2">
    <source>
        <dbReference type="SAM" id="MobiDB-lite"/>
    </source>
</evidence>
<dbReference type="RefSeq" id="WP_344159265.1">
    <property type="nucleotide sequence ID" value="NZ_BAAAPC010000001.1"/>
</dbReference>
<feature type="region of interest" description="Disordered" evidence="2">
    <location>
        <begin position="1"/>
        <end position="24"/>
    </location>
</feature>
<keyword evidence="5" id="KW-1185">Reference proteome</keyword>
<protein>
    <submittedName>
        <fullName evidence="4">ABC transporter substrate-binding protein</fullName>
    </submittedName>
</protein>
<evidence type="ECO:0000259" key="3">
    <source>
        <dbReference type="PROSITE" id="PS50983"/>
    </source>
</evidence>
<dbReference type="PANTHER" id="PTHR30535:SF34">
    <property type="entry name" value="MOLYBDATE-BINDING PROTEIN MOLA"/>
    <property type="match status" value="1"/>
</dbReference>
<evidence type="ECO:0000313" key="5">
    <source>
        <dbReference type="Proteomes" id="UP001501585"/>
    </source>
</evidence>
<reference evidence="4 5" key="1">
    <citation type="journal article" date="2019" name="Int. J. Syst. Evol. Microbiol.">
        <title>The Global Catalogue of Microorganisms (GCM) 10K type strain sequencing project: providing services to taxonomists for standard genome sequencing and annotation.</title>
        <authorList>
            <consortium name="The Broad Institute Genomics Platform"/>
            <consortium name="The Broad Institute Genome Sequencing Center for Infectious Disease"/>
            <person name="Wu L."/>
            <person name="Ma J."/>
        </authorList>
    </citation>
    <scope>NUCLEOTIDE SEQUENCE [LARGE SCALE GENOMIC DNA]</scope>
    <source>
        <strain evidence="4 5">JCM 15313</strain>
    </source>
</reference>
<comment type="caution">
    <text evidence="4">The sequence shown here is derived from an EMBL/GenBank/DDBJ whole genome shotgun (WGS) entry which is preliminary data.</text>
</comment>
<dbReference type="PROSITE" id="PS50983">
    <property type="entry name" value="FE_B12_PBP"/>
    <property type="match status" value="1"/>
</dbReference>
<feature type="domain" description="Fe/B12 periplasmic-binding" evidence="3">
    <location>
        <begin position="78"/>
        <end position="344"/>
    </location>
</feature>
<gene>
    <name evidence="4" type="ORF">GCM10009799_00690</name>
</gene>
<dbReference type="Pfam" id="PF01497">
    <property type="entry name" value="Peripla_BP_2"/>
    <property type="match status" value="1"/>
</dbReference>
<name>A0ABN2S3K8_9ACTN</name>
<dbReference type="Gene3D" id="1.20.58.2180">
    <property type="match status" value="1"/>
</dbReference>
<dbReference type="InterPro" id="IPR002491">
    <property type="entry name" value="ABC_transptr_periplasmic_BD"/>
</dbReference>